<evidence type="ECO:0000313" key="2">
    <source>
        <dbReference type="Proteomes" id="UP001057402"/>
    </source>
</evidence>
<organism evidence="1 2">
    <name type="scientific">Melastoma candidum</name>
    <dbReference type="NCBI Taxonomy" id="119954"/>
    <lineage>
        <taxon>Eukaryota</taxon>
        <taxon>Viridiplantae</taxon>
        <taxon>Streptophyta</taxon>
        <taxon>Embryophyta</taxon>
        <taxon>Tracheophyta</taxon>
        <taxon>Spermatophyta</taxon>
        <taxon>Magnoliopsida</taxon>
        <taxon>eudicotyledons</taxon>
        <taxon>Gunneridae</taxon>
        <taxon>Pentapetalae</taxon>
        <taxon>rosids</taxon>
        <taxon>malvids</taxon>
        <taxon>Myrtales</taxon>
        <taxon>Melastomataceae</taxon>
        <taxon>Melastomatoideae</taxon>
        <taxon>Melastomateae</taxon>
        <taxon>Melastoma</taxon>
    </lineage>
</organism>
<sequence>MRRKLDKDIDVVGHTRDAGSDKKKSPLLSAIHQSLGTKMGKRSSRSQGKEKSVGSRKRRARDEDEGAAAEDMDDEIDAFHKKREVVPLNIHGDAGESDDDDGEEPVFDFQEEEDEENEEDGESEDDDDDTHFTGLAAKIARQQKYLREKMGGVEDEMHDDEEDDEENRVVWSKAKGLYYANDEPMSSDNDLPDEEEAEVLRLQKEKAKSFSMEDFGLDEVETYERDSEPTLEEIKAGRKGTSEVGESSAIIEVEKDLSALTKEEQMDVVYSSAPELVGLLSELNEAVEELEKKINPLLVLLKEREQTTDSGFRYLEVKQILLMAYCQAITFYLLLKSEGQPVRDHPVIARLVEIKSLLDKMRKLDESLPLKLEEILKRKSQEAINIQSVKKTPLPSDDEDQDSESSMQHTQQEDNHEVSKKLESKVVGTEGDKLMRQSQQNRKMLEFRAALEEKLRNKIFSSTASKRKDKQKLLKPVNGLFETLEDFDDYSNEAVTNGLSNGHTLPTATVKIPSYLPAEKRQKIVSGDDDLPKRDDVGERRRKHELRVLAGAGMNSEDDIADDNDIDKEDTTDEQGAGMDASESGEPDDDFYEQVKQLREAKLAAKAEKYSRPMPVPSLPETVDGKRHITYQMEKNRGLTRKRNKDGKNPRSKYRKKHQKKMVARKGQVREIRKPAGPYGGESTGINANISRSIRFKS</sequence>
<gene>
    <name evidence="1" type="ORF">MLD38_035701</name>
</gene>
<keyword evidence="2" id="KW-1185">Reference proteome</keyword>
<name>A0ACB9LHF2_9MYRT</name>
<dbReference type="Proteomes" id="UP001057402">
    <property type="component" value="Chromosome 11"/>
</dbReference>
<protein>
    <submittedName>
        <fullName evidence="1">Uncharacterized protein</fullName>
    </submittedName>
</protein>
<comment type="caution">
    <text evidence="1">The sequence shown here is derived from an EMBL/GenBank/DDBJ whole genome shotgun (WGS) entry which is preliminary data.</text>
</comment>
<accession>A0ACB9LHF2</accession>
<evidence type="ECO:0000313" key="1">
    <source>
        <dbReference type="EMBL" id="KAI4310749.1"/>
    </source>
</evidence>
<reference evidence="2" key="1">
    <citation type="journal article" date="2023" name="Front. Plant Sci.">
        <title>Chromosomal-level genome assembly of Melastoma candidum provides insights into trichome evolution.</title>
        <authorList>
            <person name="Zhong Y."/>
            <person name="Wu W."/>
            <person name="Sun C."/>
            <person name="Zou P."/>
            <person name="Liu Y."/>
            <person name="Dai S."/>
            <person name="Zhou R."/>
        </authorList>
    </citation>
    <scope>NUCLEOTIDE SEQUENCE [LARGE SCALE GENOMIC DNA]</scope>
</reference>
<dbReference type="EMBL" id="CM042890">
    <property type="protein sequence ID" value="KAI4310749.1"/>
    <property type="molecule type" value="Genomic_DNA"/>
</dbReference>
<proteinExistence type="predicted"/>